<proteinExistence type="predicted"/>
<dbReference type="EMBL" id="JAWWNJ010000010">
    <property type="protein sequence ID" value="KAK7046251.1"/>
    <property type="molecule type" value="Genomic_DNA"/>
</dbReference>
<feature type="transmembrane region" description="Helical" evidence="2">
    <location>
        <begin position="527"/>
        <end position="547"/>
    </location>
</feature>
<keyword evidence="2" id="KW-0812">Transmembrane</keyword>
<sequence length="553" mass="60371">MGANLSTELVPSWQQTCANSFNCSSSGLVDINGQSVSCRPNITNVTMDSNVWGITYSACQEKCGMDKIRQLPFEAVGWRNLLSACTCLGSPALAAYSLALTASNRVYIDKKFKTLKAELRGEEGSLVAKRLDAIAFILKEAQQCPLRANQRHGEFAALLLLNDSERDNFWKGARKDLKNTRRDFTYSFGAQVFLAFITYLFSFVAAVHDSLGSPDVGLQFASSTVWSWMYICVGCQDKSGTIREALERHLSGSGNDYSPHQTALRPSGDFTGGSGDDQTVLLRNMSMDIDCPLSPVTFCGFDVRGEAIHEGPVFNYARVLTWFALTRHIEKSLATAIRKFRRGDALPTTEIEAAEICGFQPACQDLAAYIPWSDIPPFFIKQFIFAAVLAIILQWGSTGAAIFVAYNTPMVGIGCRSGSYIIYGIAATVSWLLLVASNFYSHAVMQRLEKQPTRNVGLLGALAVITRILGNTLVVLNAGWLIASTILEEIGFFQTCWCQTDSFQLGTSGWTPVFKASSDLRSVAGGVWIGGFIWSAVISVFTSGIFASGPKPE</sequence>
<feature type="transmembrane region" description="Helical" evidence="2">
    <location>
        <begin position="418"/>
        <end position="436"/>
    </location>
</feature>
<dbReference type="Proteomes" id="UP001362999">
    <property type="component" value="Unassembled WGS sequence"/>
</dbReference>
<organism evidence="3 4">
    <name type="scientific">Favolaschia claudopus</name>
    <dbReference type="NCBI Taxonomy" id="2862362"/>
    <lineage>
        <taxon>Eukaryota</taxon>
        <taxon>Fungi</taxon>
        <taxon>Dikarya</taxon>
        <taxon>Basidiomycota</taxon>
        <taxon>Agaricomycotina</taxon>
        <taxon>Agaricomycetes</taxon>
        <taxon>Agaricomycetidae</taxon>
        <taxon>Agaricales</taxon>
        <taxon>Marasmiineae</taxon>
        <taxon>Mycenaceae</taxon>
        <taxon>Favolaschia</taxon>
    </lineage>
</organism>
<feature type="transmembrane region" description="Helical" evidence="2">
    <location>
        <begin position="216"/>
        <end position="233"/>
    </location>
</feature>
<feature type="transmembrane region" description="Helical" evidence="2">
    <location>
        <begin position="456"/>
        <end position="483"/>
    </location>
</feature>
<feature type="transmembrane region" description="Helical" evidence="2">
    <location>
        <begin position="383"/>
        <end position="406"/>
    </location>
</feature>
<feature type="transmembrane region" description="Helical" evidence="2">
    <location>
        <begin position="184"/>
        <end position="204"/>
    </location>
</feature>
<evidence type="ECO:0000313" key="3">
    <source>
        <dbReference type="EMBL" id="KAK7046251.1"/>
    </source>
</evidence>
<evidence type="ECO:0000256" key="1">
    <source>
        <dbReference type="SAM" id="MobiDB-lite"/>
    </source>
</evidence>
<comment type="caution">
    <text evidence="3">The sequence shown here is derived from an EMBL/GenBank/DDBJ whole genome shotgun (WGS) entry which is preliminary data.</text>
</comment>
<accession>A0AAW0D746</accession>
<evidence type="ECO:0000313" key="4">
    <source>
        <dbReference type="Proteomes" id="UP001362999"/>
    </source>
</evidence>
<reference evidence="3 4" key="1">
    <citation type="journal article" date="2024" name="J Genomics">
        <title>Draft genome sequencing and assembly of Favolaschia claudopus CIRM-BRFM 2984 isolated from oak limbs.</title>
        <authorList>
            <person name="Navarro D."/>
            <person name="Drula E."/>
            <person name="Chaduli D."/>
            <person name="Cazenave R."/>
            <person name="Ahrendt S."/>
            <person name="Wang J."/>
            <person name="Lipzen A."/>
            <person name="Daum C."/>
            <person name="Barry K."/>
            <person name="Grigoriev I.V."/>
            <person name="Favel A."/>
            <person name="Rosso M.N."/>
            <person name="Martin F."/>
        </authorList>
    </citation>
    <scope>NUCLEOTIDE SEQUENCE [LARGE SCALE GENOMIC DNA]</scope>
    <source>
        <strain evidence="3 4">CIRM-BRFM 2984</strain>
    </source>
</reference>
<keyword evidence="2" id="KW-0472">Membrane</keyword>
<keyword evidence="4" id="KW-1185">Reference proteome</keyword>
<name>A0AAW0D746_9AGAR</name>
<feature type="region of interest" description="Disordered" evidence="1">
    <location>
        <begin position="252"/>
        <end position="272"/>
    </location>
</feature>
<dbReference type="AlphaFoldDB" id="A0AAW0D746"/>
<evidence type="ECO:0000256" key="2">
    <source>
        <dbReference type="SAM" id="Phobius"/>
    </source>
</evidence>
<gene>
    <name evidence="3" type="ORF">R3P38DRAFT_3307706</name>
</gene>
<keyword evidence="2" id="KW-1133">Transmembrane helix</keyword>
<protein>
    <submittedName>
        <fullName evidence="3">Uncharacterized protein</fullName>
    </submittedName>
</protein>
<feature type="compositionally biased region" description="Polar residues" evidence="1">
    <location>
        <begin position="252"/>
        <end position="261"/>
    </location>
</feature>